<organism evidence="20 21">
    <name type="scientific">Eiseniibacteriota bacterium</name>
    <dbReference type="NCBI Taxonomy" id="2212470"/>
    <lineage>
        <taxon>Bacteria</taxon>
        <taxon>Candidatus Eiseniibacteriota</taxon>
    </lineage>
</organism>
<comment type="caution">
    <text evidence="16">Lacks conserved residue(s) required for the propagation of feature annotation.</text>
</comment>
<evidence type="ECO:0000256" key="16">
    <source>
        <dbReference type="HAMAP-Rule" id="MF_00427"/>
    </source>
</evidence>
<evidence type="ECO:0000256" key="17">
    <source>
        <dbReference type="PIRNR" id="PIRNR009437"/>
    </source>
</evidence>
<dbReference type="PANTHER" id="PTHR37838">
    <property type="entry name" value="NA(+)-TRANSLOCATING NADH-QUINONE REDUCTASE SUBUNIT C"/>
    <property type="match status" value="1"/>
</dbReference>
<evidence type="ECO:0000256" key="13">
    <source>
        <dbReference type="ARBA" id="ARBA00023075"/>
    </source>
</evidence>
<evidence type="ECO:0000256" key="10">
    <source>
        <dbReference type="ARBA" id="ARBA00023027"/>
    </source>
</evidence>
<evidence type="ECO:0000256" key="2">
    <source>
        <dbReference type="ARBA" id="ARBA00022475"/>
    </source>
</evidence>
<keyword evidence="7 16" id="KW-0812">Transmembrane</keyword>
<keyword evidence="8 16" id="KW-1278">Translocase</keyword>
<dbReference type="Pfam" id="PF04205">
    <property type="entry name" value="FMN_bind"/>
    <property type="match status" value="1"/>
</dbReference>
<evidence type="ECO:0000313" key="20">
    <source>
        <dbReference type="EMBL" id="MBM3317174.1"/>
    </source>
</evidence>
<evidence type="ECO:0000256" key="5">
    <source>
        <dbReference type="ARBA" id="ARBA00022630"/>
    </source>
</evidence>
<reference evidence="20" key="1">
    <citation type="submission" date="2019-03" db="EMBL/GenBank/DDBJ databases">
        <title>Lake Tanganyika Metagenome-Assembled Genomes (MAGs).</title>
        <authorList>
            <person name="Tran P."/>
        </authorList>
    </citation>
    <scope>NUCLEOTIDE SEQUENCE</scope>
    <source>
        <strain evidence="20">M_DeepCast_400m_m2_100</strain>
    </source>
</reference>
<evidence type="ECO:0000256" key="15">
    <source>
        <dbReference type="ARBA" id="ARBA00023201"/>
    </source>
</evidence>
<keyword evidence="12 16" id="KW-0406">Ion transport</keyword>
<evidence type="ECO:0000256" key="18">
    <source>
        <dbReference type="SAM" id="MobiDB-lite"/>
    </source>
</evidence>
<keyword evidence="3" id="KW-0997">Cell inner membrane</keyword>
<keyword evidence="6 16" id="KW-0288">FMN</keyword>
<dbReference type="GO" id="GO:0016655">
    <property type="term" value="F:oxidoreductase activity, acting on NAD(P)H, quinone or similar compound as acceptor"/>
    <property type="evidence" value="ECO:0007669"/>
    <property type="project" value="UniProtKB-UniRule"/>
</dbReference>
<gene>
    <name evidence="16" type="primary">nqrC</name>
    <name evidence="20" type="ORF">FJY75_04910</name>
</gene>
<dbReference type="PANTHER" id="PTHR37838:SF1">
    <property type="entry name" value="NA(+)-TRANSLOCATING NADH-QUINONE REDUCTASE SUBUNIT C"/>
    <property type="match status" value="1"/>
</dbReference>
<dbReference type="GO" id="GO:0005886">
    <property type="term" value="C:plasma membrane"/>
    <property type="evidence" value="ECO:0007669"/>
    <property type="project" value="UniProtKB-SubCell"/>
</dbReference>
<keyword evidence="4 16" id="KW-0597">Phosphoprotein</keyword>
<evidence type="ECO:0000256" key="12">
    <source>
        <dbReference type="ARBA" id="ARBA00023065"/>
    </source>
</evidence>
<evidence type="ECO:0000256" key="4">
    <source>
        <dbReference type="ARBA" id="ARBA00022553"/>
    </source>
</evidence>
<comment type="subunit">
    <text evidence="16 17">Composed of six subunits; NqrA, NqrB, NqrC, NqrD, NqrE and NqrF.</text>
</comment>
<comment type="catalytic activity">
    <reaction evidence="16 17">
        <text>a ubiquinone + n Na(+)(in) + NADH + H(+) = a ubiquinol + n Na(+)(out) + NAD(+)</text>
        <dbReference type="Rhea" id="RHEA:47748"/>
        <dbReference type="Rhea" id="RHEA-COMP:9565"/>
        <dbReference type="Rhea" id="RHEA-COMP:9566"/>
        <dbReference type="ChEBI" id="CHEBI:15378"/>
        <dbReference type="ChEBI" id="CHEBI:16389"/>
        <dbReference type="ChEBI" id="CHEBI:17976"/>
        <dbReference type="ChEBI" id="CHEBI:29101"/>
        <dbReference type="ChEBI" id="CHEBI:57540"/>
        <dbReference type="ChEBI" id="CHEBI:57945"/>
        <dbReference type="EC" id="7.2.1.1"/>
    </reaction>
</comment>
<evidence type="ECO:0000256" key="11">
    <source>
        <dbReference type="ARBA" id="ARBA00023053"/>
    </source>
</evidence>
<evidence type="ECO:0000256" key="14">
    <source>
        <dbReference type="ARBA" id="ARBA00023136"/>
    </source>
</evidence>
<dbReference type="EC" id="7.2.1.1" evidence="16 17"/>
<accession>A0A938BLM8</accession>
<keyword evidence="2 16" id="KW-1003">Cell membrane</keyword>
<proteinExistence type="inferred from homology"/>
<keyword evidence="5 16" id="KW-0285">Flavoprotein</keyword>
<keyword evidence="11 16" id="KW-0915">Sodium</keyword>
<name>A0A938BLM8_UNCEI</name>
<comment type="similarity">
    <text evidence="16 17">Belongs to the NqrC family.</text>
</comment>
<keyword evidence="10 16" id="KW-0520">NAD</keyword>
<comment type="caution">
    <text evidence="20">The sequence shown here is derived from an EMBL/GenBank/DDBJ whole genome shotgun (WGS) entry which is preliminary data.</text>
</comment>
<keyword evidence="9 16" id="KW-1133">Transmembrane helix</keyword>
<evidence type="ECO:0000259" key="19">
    <source>
        <dbReference type="SMART" id="SM00900"/>
    </source>
</evidence>
<evidence type="ECO:0000256" key="7">
    <source>
        <dbReference type="ARBA" id="ARBA00022692"/>
    </source>
</evidence>
<sequence length="285" mass="30678">MAFATAVCGVFSVLVSLSAVTLRERQETNRRLDRQRNILMVAGLAAEDERLTAQKAGELFREHIEPRLIDLRTGEEAAGIDPSAYDQRRALADPAMSMPAPANDAKVVRLPRYGLIHFVRRGGALEGVVLPVEGKGLWSTIYGYLALEPDLRTIKGITFYEHGETPGLGGEIENARWRASWRGKRAFDEEGRPVFQVKKGLAGTDPHAVDGLAGATLTARGVMHLVRFWLGESGYGGYLRRLALEAAGPAGAERASESEADEPTGAGQAPESEAGGTAGDAEARR</sequence>
<evidence type="ECO:0000256" key="6">
    <source>
        <dbReference type="ARBA" id="ARBA00022643"/>
    </source>
</evidence>
<dbReference type="NCBIfam" id="NF003749">
    <property type="entry name" value="PRK05346.1-5"/>
    <property type="match status" value="1"/>
</dbReference>
<comment type="subcellular location">
    <subcellularLocation>
        <location evidence="16">Cell membrane</location>
        <topology evidence="16">Single-pass membrane protein</topology>
    </subcellularLocation>
</comment>
<keyword evidence="14 16" id="KW-0472">Membrane</keyword>
<dbReference type="InterPro" id="IPR007329">
    <property type="entry name" value="FMN-bd"/>
</dbReference>
<dbReference type="InterPro" id="IPR010204">
    <property type="entry name" value="NqrC"/>
</dbReference>
<comment type="function">
    <text evidence="16">NQR complex catalyzes the reduction of ubiquinone-1 to ubiquinol by two successive reactions, coupled with the transport of Na(+) ions from the cytoplasm to the periplasm. NqrA to NqrE are probably involved in the second step, the conversion of ubisemiquinone to ubiquinol.</text>
</comment>
<evidence type="ECO:0000313" key="21">
    <source>
        <dbReference type="Proteomes" id="UP000748308"/>
    </source>
</evidence>
<protein>
    <recommendedName>
        <fullName evidence="16 17">Na(+)-translocating NADH-quinone reductase subunit C</fullName>
        <shortName evidence="16 17">Na(+)-NQR subunit C</shortName>
        <shortName evidence="16 17">Na(+)-translocating NQR subunit C</shortName>
        <ecNumber evidence="16 17">7.2.1.1</ecNumber>
    </recommendedName>
    <alternativeName>
        <fullName evidence="16 17">NQR complex subunit C</fullName>
    </alternativeName>
    <alternativeName>
        <fullName evidence="16 17">NQR-1 subunit C</fullName>
    </alternativeName>
</protein>
<dbReference type="SMART" id="SM00900">
    <property type="entry name" value="FMN_bind"/>
    <property type="match status" value="1"/>
</dbReference>
<evidence type="ECO:0000256" key="3">
    <source>
        <dbReference type="ARBA" id="ARBA00022519"/>
    </source>
</evidence>
<evidence type="ECO:0000256" key="1">
    <source>
        <dbReference type="ARBA" id="ARBA00022448"/>
    </source>
</evidence>
<keyword evidence="13 16" id="KW-0830">Ubiquinone</keyword>
<dbReference type="EMBL" id="VGIY01000085">
    <property type="protein sequence ID" value="MBM3317174.1"/>
    <property type="molecule type" value="Genomic_DNA"/>
</dbReference>
<keyword evidence="15 16" id="KW-0739">Sodium transport</keyword>
<dbReference type="AlphaFoldDB" id="A0A938BLM8"/>
<evidence type="ECO:0000256" key="8">
    <source>
        <dbReference type="ARBA" id="ARBA00022967"/>
    </source>
</evidence>
<evidence type="ECO:0000256" key="9">
    <source>
        <dbReference type="ARBA" id="ARBA00022989"/>
    </source>
</evidence>
<dbReference type="Proteomes" id="UP000748308">
    <property type="component" value="Unassembled WGS sequence"/>
</dbReference>
<feature type="modified residue" description="FMN phosphoryl threonine" evidence="16">
    <location>
        <position position="216"/>
    </location>
</feature>
<dbReference type="HAMAP" id="MF_00427">
    <property type="entry name" value="NqrC"/>
    <property type="match status" value="1"/>
</dbReference>
<dbReference type="NCBIfam" id="TIGR01938">
    <property type="entry name" value="nqrC"/>
    <property type="match status" value="1"/>
</dbReference>
<comment type="cofactor">
    <cofactor evidence="16 17">
        <name>FMN</name>
        <dbReference type="ChEBI" id="CHEBI:58210"/>
    </cofactor>
</comment>
<dbReference type="GO" id="GO:0006814">
    <property type="term" value="P:sodium ion transport"/>
    <property type="evidence" value="ECO:0007669"/>
    <property type="project" value="UniProtKB-UniRule"/>
</dbReference>
<dbReference type="GO" id="GO:0010181">
    <property type="term" value="F:FMN binding"/>
    <property type="evidence" value="ECO:0007669"/>
    <property type="project" value="UniProtKB-UniRule"/>
</dbReference>
<dbReference type="PIRSF" id="PIRSF009437">
    <property type="entry name" value="NQR-1_subunit_C"/>
    <property type="match status" value="1"/>
</dbReference>
<feature type="region of interest" description="Disordered" evidence="18">
    <location>
        <begin position="249"/>
        <end position="285"/>
    </location>
</feature>
<feature type="domain" description="FMN-binding" evidence="19">
    <location>
        <begin position="136"/>
        <end position="233"/>
    </location>
</feature>
<keyword evidence="1 16" id="KW-0813">Transport</keyword>